<dbReference type="GO" id="GO:0030170">
    <property type="term" value="F:pyridoxal phosphate binding"/>
    <property type="evidence" value="ECO:0007669"/>
    <property type="project" value="InterPro"/>
</dbReference>
<evidence type="ECO:0000313" key="7">
    <source>
        <dbReference type="Proteomes" id="UP000812440"/>
    </source>
</evidence>
<evidence type="ECO:0000256" key="1">
    <source>
        <dbReference type="ARBA" id="ARBA00001933"/>
    </source>
</evidence>
<name>A0A8T2KC42_9PIPI</name>
<dbReference type="GO" id="GO:1901605">
    <property type="term" value="P:alpha-amino acid metabolic process"/>
    <property type="evidence" value="ECO:0007669"/>
    <property type="project" value="TreeGrafter"/>
</dbReference>
<dbReference type="Pfam" id="PF00155">
    <property type="entry name" value="Aminotran_1_2"/>
    <property type="match status" value="1"/>
</dbReference>
<dbReference type="OrthoDB" id="691673at2759"/>
<sequence>MNYARFIVAMSAARKDSPIRLLTEIMMKSPPSLISLAGGLPNPDTFPFKSASVTVSDGTTIEIKSSLMKKALQYSSTSGVPELVSSFKDLQKRLHNPPTISYSPEKGQMDLCVTVGSQDGLSKVFDMLVNPGDNVLVEEPTYPGSLAALHPMGCNLIGVPGDQHGMIPQGLKDVLSKWNPEDAGKPGRNVQRRLI</sequence>
<comment type="caution">
    <text evidence="6">The sequence shown here is derived from an EMBL/GenBank/DDBJ whole genome shotgun (WGS) entry which is preliminary data.</text>
</comment>
<accession>A0A8T2KC42</accession>
<proteinExistence type="predicted"/>
<dbReference type="PANTHER" id="PTHR42790">
    <property type="entry name" value="AMINOTRANSFERASE"/>
    <property type="match status" value="1"/>
</dbReference>
<dbReference type="GO" id="GO:0016212">
    <property type="term" value="F:kynurenine-oxoglutarate transaminase activity"/>
    <property type="evidence" value="ECO:0007669"/>
    <property type="project" value="TreeGrafter"/>
</dbReference>
<comment type="cofactor">
    <cofactor evidence="1">
        <name>pyridoxal 5'-phosphate</name>
        <dbReference type="ChEBI" id="CHEBI:597326"/>
    </cofactor>
</comment>
<reference evidence="6" key="1">
    <citation type="thesis" date="2020" institute="ProQuest LLC" country="789 East Eisenhower Parkway, Ann Arbor, MI, USA">
        <title>Comparative Genomics and Chromosome Evolution.</title>
        <authorList>
            <person name="Mudd A.B."/>
        </authorList>
    </citation>
    <scope>NUCLEOTIDE SEQUENCE</scope>
    <source>
        <strain evidence="6">Female2</strain>
        <tissue evidence="6">Blood</tissue>
    </source>
</reference>
<dbReference type="SUPFAM" id="SSF53383">
    <property type="entry name" value="PLP-dependent transferases"/>
    <property type="match status" value="1"/>
</dbReference>
<dbReference type="InterPro" id="IPR050859">
    <property type="entry name" value="Class-I_PLP-dep_aminotransf"/>
</dbReference>
<feature type="domain" description="Aminotransferase class I/classII large" evidence="5">
    <location>
        <begin position="63"/>
        <end position="177"/>
    </location>
</feature>
<dbReference type="AlphaFoldDB" id="A0A8T2KC42"/>
<dbReference type="InterPro" id="IPR015421">
    <property type="entry name" value="PyrdxlP-dep_Trfase_major"/>
</dbReference>
<evidence type="ECO:0000256" key="4">
    <source>
        <dbReference type="ARBA" id="ARBA00022898"/>
    </source>
</evidence>
<keyword evidence="7" id="KW-1185">Reference proteome</keyword>
<dbReference type="Proteomes" id="UP000812440">
    <property type="component" value="Chromosome 1"/>
</dbReference>
<dbReference type="PANTHER" id="PTHR42790:SF19">
    <property type="entry name" value="KYNURENINE_ALPHA-AMINOADIPATE AMINOTRANSFERASE, MITOCHONDRIAL"/>
    <property type="match status" value="1"/>
</dbReference>
<keyword evidence="2" id="KW-0032">Aminotransferase</keyword>
<keyword evidence="4" id="KW-0663">Pyridoxal phosphate</keyword>
<evidence type="ECO:0000256" key="2">
    <source>
        <dbReference type="ARBA" id="ARBA00022576"/>
    </source>
</evidence>
<dbReference type="InterPro" id="IPR015424">
    <property type="entry name" value="PyrdxlP-dep_Trfase"/>
</dbReference>
<dbReference type="EMBL" id="JAACNH010000001">
    <property type="protein sequence ID" value="KAG8453833.1"/>
    <property type="molecule type" value="Genomic_DNA"/>
</dbReference>
<dbReference type="InterPro" id="IPR004839">
    <property type="entry name" value="Aminotransferase_I/II_large"/>
</dbReference>
<dbReference type="Gene3D" id="3.40.640.10">
    <property type="entry name" value="Type I PLP-dependent aspartate aminotransferase-like (Major domain)"/>
    <property type="match status" value="1"/>
</dbReference>
<protein>
    <recommendedName>
        <fullName evidence="5">Aminotransferase class I/classII large domain-containing protein</fullName>
    </recommendedName>
</protein>
<organism evidence="6 7">
    <name type="scientific">Hymenochirus boettgeri</name>
    <name type="common">Congo dwarf clawed frog</name>
    <dbReference type="NCBI Taxonomy" id="247094"/>
    <lineage>
        <taxon>Eukaryota</taxon>
        <taxon>Metazoa</taxon>
        <taxon>Chordata</taxon>
        <taxon>Craniata</taxon>
        <taxon>Vertebrata</taxon>
        <taxon>Euteleostomi</taxon>
        <taxon>Amphibia</taxon>
        <taxon>Batrachia</taxon>
        <taxon>Anura</taxon>
        <taxon>Pipoidea</taxon>
        <taxon>Pipidae</taxon>
        <taxon>Pipinae</taxon>
        <taxon>Hymenochirus</taxon>
    </lineage>
</organism>
<evidence type="ECO:0000256" key="3">
    <source>
        <dbReference type="ARBA" id="ARBA00022679"/>
    </source>
</evidence>
<evidence type="ECO:0000259" key="5">
    <source>
        <dbReference type="Pfam" id="PF00155"/>
    </source>
</evidence>
<gene>
    <name evidence="6" type="ORF">GDO86_000456</name>
</gene>
<keyword evidence="3" id="KW-0808">Transferase</keyword>
<evidence type="ECO:0000313" key="6">
    <source>
        <dbReference type="EMBL" id="KAG8453833.1"/>
    </source>
</evidence>